<reference evidence="8 9" key="1">
    <citation type="submission" date="2017-04" db="EMBL/GenBank/DDBJ databases">
        <title>Genome sequencing of [Candida] sorbophila.</title>
        <authorList>
            <person name="Ahn J.O."/>
        </authorList>
    </citation>
    <scope>NUCLEOTIDE SEQUENCE [LARGE SCALE GENOMIC DNA]</scope>
    <source>
        <strain evidence="8 9">DS02</strain>
    </source>
</reference>
<evidence type="ECO:0000259" key="7">
    <source>
        <dbReference type="Pfam" id="PF25121"/>
    </source>
</evidence>
<feature type="compositionally biased region" description="Acidic residues" evidence="5">
    <location>
        <begin position="211"/>
        <end position="225"/>
    </location>
</feature>
<keyword evidence="9" id="KW-1185">Reference proteome</keyword>
<feature type="compositionally biased region" description="Acidic residues" evidence="5">
    <location>
        <begin position="115"/>
        <end position="138"/>
    </location>
</feature>
<dbReference type="GO" id="GO:0006364">
    <property type="term" value="P:rRNA processing"/>
    <property type="evidence" value="ECO:0007669"/>
    <property type="project" value="InterPro"/>
</dbReference>
<feature type="compositionally biased region" description="Basic residues" evidence="5">
    <location>
        <begin position="479"/>
        <end position="490"/>
    </location>
</feature>
<proteinExistence type="inferred from homology"/>
<evidence type="ECO:0000256" key="1">
    <source>
        <dbReference type="ARBA" id="ARBA00004604"/>
    </source>
</evidence>
<dbReference type="GO" id="GO:0003723">
    <property type="term" value="F:RNA binding"/>
    <property type="evidence" value="ECO:0007669"/>
    <property type="project" value="TreeGrafter"/>
</dbReference>
<dbReference type="OrthoDB" id="431825at2759"/>
<dbReference type="EMBL" id="NDIQ01000021">
    <property type="protein sequence ID" value="PRT54319.1"/>
    <property type="molecule type" value="Genomic_DNA"/>
</dbReference>
<feature type="region of interest" description="Disordered" evidence="5">
    <location>
        <begin position="196"/>
        <end position="227"/>
    </location>
</feature>
<feature type="domain" description="NUC153" evidence="6">
    <location>
        <begin position="504"/>
        <end position="532"/>
    </location>
</feature>
<evidence type="ECO:0000313" key="9">
    <source>
        <dbReference type="Proteomes" id="UP000238350"/>
    </source>
</evidence>
<gene>
    <name evidence="8" type="ORF">B9G98_01939</name>
</gene>
<dbReference type="Proteomes" id="UP000238350">
    <property type="component" value="Unassembled WGS sequence"/>
</dbReference>
<dbReference type="InterPro" id="IPR056750">
    <property type="entry name" value="RRM_ESF1"/>
</dbReference>
<comment type="caution">
    <text evidence="8">The sequence shown here is derived from an EMBL/GenBank/DDBJ whole genome shotgun (WGS) entry which is preliminary data.</text>
</comment>
<feature type="region of interest" description="Disordered" evidence="5">
    <location>
        <begin position="425"/>
        <end position="499"/>
    </location>
</feature>
<protein>
    <submittedName>
        <fullName evidence="8">Pre-rRNA-processing protein ESF1</fullName>
    </submittedName>
</protein>
<dbReference type="PANTHER" id="PTHR12202">
    <property type="entry name" value="ESF1 HOMOLOG"/>
    <property type="match status" value="1"/>
</dbReference>
<evidence type="ECO:0000256" key="2">
    <source>
        <dbReference type="ARBA" id="ARBA00009087"/>
    </source>
</evidence>
<keyword evidence="4" id="KW-0539">Nucleus</keyword>
<organism evidence="8 9">
    <name type="scientific">Wickerhamiella sorbophila</name>
    <dbReference type="NCBI Taxonomy" id="45607"/>
    <lineage>
        <taxon>Eukaryota</taxon>
        <taxon>Fungi</taxon>
        <taxon>Dikarya</taxon>
        <taxon>Ascomycota</taxon>
        <taxon>Saccharomycotina</taxon>
        <taxon>Dipodascomycetes</taxon>
        <taxon>Dipodascales</taxon>
        <taxon>Trichomonascaceae</taxon>
        <taxon>Wickerhamiella</taxon>
    </lineage>
</organism>
<dbReference type="InterPro" id="IPR039754">
    <property type="entry name" value="Esf1"/>
</dbReference>
<feature type="region of interest" description="Disordered" evidence="5">
    <location>
        <begin position="80"/>
        <end position="145"/>
    </location>
</feature>
<dbReference type="InterPro" id="IPR012580">
    <property type="entry name" value="NUC153"/>
</dbReference>
<dbReference type="RefSeq" id="XP_024664264.1">
    <property type="nucleotide sequence ID" value="XM_024808496.1"/>
</dbReference>
<comment type="subcellular location">
    <subcellularLocation>
        <location evidence="1">Nucleus</location>
        <location evidence="1">Nucleolus</location>
    </subcellularLocation>
</comment>
<dbReference type="Pfam" id="PF08159">
    <property type="entry name" value="NUC153"/>
    <property type="match status" value="1"/>
</dbReference>
<feature type="compositionally biased region" description="Basic and acidic residues" evidence="5">
    <location>
        <begin position="196"/>
        <end position="210"/>
    </location>
</feature>
<evidence type="ECO:0000313" key="8">
    <source>
        <dbReference type="EMBL" id="PRT54319.1"/>
    </source>
</evidence>
<sequence>MAEKSKNSSGKSSNDERFAKIHRDPRFNLPKKKAIKGDIDSRFKSALDSDDRFKSTASIDKYGRRVEKKDVKEQLKRYYNLEQEDGSESSSESEGEAATAKLDRMRGEGMSDMSSSEDDSSDEEESEPELDYDQDEYELNNQNVKQGDASRRLAVVNLDWDNVKSVDLMATFAGFVPPNRRINSVKILPSEYGKKRMAEEEIEGPPRDLFDEKEDDAQEANDDGADYSSSRLRKYQLQRLQYYYAIVECDSVEAAKAIYDNCDGTEYESTANFFDIRYVPDEMEFTDKPRDECSKVPANYQPNVFTTDALQHSKVKLTWDETPKERQKFVAKAFSQHEVEDMDVKAYLASDSEEGEPEDVMSKYKALLGTEDATGKSDSDVDMEITFNPVLEGKSAKIEVLDKQQPSIDDDENLTTIEKYRLKEKERRKKRMERAKARREAEQDDSEEDSAKKRAELELLMMDDDLSKVQNSTDAEKSKSKKLTKRQVKKKALEEAEENFDIQDPRFQGLFEDPDFAIDSTVPQFKKTKAMEKVLSERRRRQATLGDEPPSKKKKTNGKKDDLSSLVNKLKNKRP</sequence>
<evidence type="ECO:0000256" key="5">
    <source>
        <dbReference type="SAM" id="MobiDB-lite"/>
    </source>
</evidence>
<evidence type="ECO:0000259" key="6">
    <source>
        <dbReference type="Pfam" id="PF08159"/>
    </source>
</evidence>
<feature type="region of interest" description="Disordered" evidence="5">
    <location>
        <begin position="1"/>
        <end position="66"/>
    </location>
</feature>
<comment type="similarity">
    <text evidence="2">Belongs to the ESF1 family.</text>
</comment>
<dbReference type="STRING" id="45607.A0A2T0FHA1"/>
<dbReference type="Pfam" id="PF25121">
    <property type="entry name" value="RRM_ESF1"/>
    <property type="match status" value="1"/>
</dbReference>
<name>A0A2T0FHA1_9ASCO</name>
<accession>A0A2T0FHA1</accession>
<feature type="region of interest" description="Disordered" evidence="5">
    <location>
        <begin position="521"/>
        <end position="575"/>
    </location>
</feature>
<feature type="domain" description="ESF1 RRM" evidence="7">
    <location>
        <begin position="151"/>
        <end position="293"/>
    </location>
</feature>
<evidence type="ECO:0000256" key="3">
    <source>
        <dbReference type="ARBA" id="ARBA00023054"/>
    </source>
</evidence>
<keyword evidence="3" id="KW-0175">Coiled coil</keyword>
<feature type="compositionally biased region" description="Acidic residues" evidence="5">
    <location>
        <begin position="82"/>
        <end position="95"/>
    </location>
</feature>
<dbReference type="PANTHER" id="PTHR12202:SF0">
    <property type="entry name" value="ESF1 HOMOLOG"/>
    <property type="match status" value="1"/>
</dbReference>
<dbReference type="GO" id="GO:0005730">
    <property type="term" value="C:nucleolus"/>
    <property type="evidence" value="ECO:0007669"/>
    <property type="project" value="UniProtKB-SubCell"/>
</dbReference>
<evidence type="ECO:0000256" key="4">
    <source>
        <dbReference type="ARBA" id="ARBA00023242"/>
    </source>
</evidence>
<dbReference type="AlphaFoldDB" id="A0A2T0FHA1"/>
<feature type="compositionally biased region" description="Basic and acidic residues" evidence="5">
    <location>
        <begin position="35"/>
        <end position="54"/>
    </location>
</feature>
<feature type="compositionally biased region" description="Basic and acidic residues" evidence="5">
    <location>
        <begin position="13"/>
        <end position="26"/>
    </location>
</feature>
<dbReference type="GeneID" id="36515687"/>